<feature type="region of interest" description="Disordered" evidence="1">
    <location>
        <begin position="1"/>
        <end position="28"/>
    </location>
</feature>
<gene>
    <name evidence="2" type="ORF">OLC1_LOCUS18024</name>
</gene>
<name>A0AAV1DU63_OLDCO</name>
<evidence type="ECO:0000313" key="2">
    <source>
        <dbReference type="EMBL" id="CAI9110354.1"/>
    </source>
</evidence>
<accession>A0AAV1DU63</accession>
<dbReference type="AlphaFoldDB" id="A0AAV1DU63"/>
<sequence length="156" mass="17538">MGSNNEEPVVIGQSSGTRPNVTASQAHGPVVVVEEKNEAEKFEEYMKKYHNLPDFEIYDQELLPEVEFNSTEFDSLDSAPKLFPDTSLLKIRSSLLPKRFSELRWSIILSIPCLSSLHKSTLLQVLLLHAPPQQLKSLGILSLKALKVVVRQLKNV</sequence>
<dbReference type="Proteomes" id="UP001161247">
    <property type="component" value="Chromosome 6"/>
</dbReference>
<protein>
    <submittedName>
        <fullName evidence="2">OLC1v1010362C1</fullName>
    </submittedName>
</protein>
<reference evidence="2" key="1">
    <citation type="submission" date="2023-03" db="EMBL/GenBank/DDBJ databases">
        <authorList>
            <person name="Julca I."/>
        </authorList>
    </citation>
    <scope>NUCLEOTIDE SEQUENCE</scope>
</reference>
<evidence type="ECO:0000313" key="3">
    <source>
        <dbReference type="Proteomes" id="UP001161247"/>
    </source>
</evidence>
<feature type="compositionally biased region" description="Polar residues" evidence="1">
    <location>
        <begin position="1"/>
        <end position="25"/>
    </location>
</feature>
<keyword evidence="3" id="KW-1185">Reference proteome</keyword>
<evidence type="ECO:0000256" key="1">
    <source>
        <dbReference type="SAM" id="MobiDB-lite"/>
    </source>
</evidence>
<organism evidence="2 3">
    <name type="scientific">Oldenlandia corymbosa var. corymbosa</name>
    <dbReference type="NCBI Taxonomy" id="529605"/>
    <lineage>
        <taxon>Eukaryota</taxon>
        <taxon>Viridiplantae</taxon>
        <taxon>Streptophyta</taxon>
        <taxon>Embryophyta</taxon>
        <taxon>Tracheophyta</taxon>
        <taxon>Spermatophyta</taxon>
        <taxon>Magnoliopsida</taxon>
        <taxon>eudicotyledons</taxon>
        <taxon>Gunneridae</taxon>
        <taxon>Pentapetalae</taxon>
        <taxon>asterids</taxon>
        <taxon>lamiids</taxon>
        <taxon>Gentianales</taxon>
        <taxon>Rubiaceae</taxon>
        <taxon>Rubioideae</taxon>
        <taxon>Spermacoceae</taxon>
        <taxon>Hedyotis-Oldenlandia complex</taxon>
        <taxon>Oldenlandia</taxon>
    </lineage>
</organism>
<dbReference type="EMBL" id="OX459123">
    <property type="protein sequence ID" value="CAI9110354.1"/>
    <property type="molecule type" value="Genomic_DNA"/>
</dbReference>
<proteinExistence type="predicted"/>